<protein>
    <submittedName>
        <fullName evidence="1">Unannotated protein</fullName>
    </submittedName>
</protein>
<accession>A0A6J6KZ27</accession>
<evidence type="ECO:0000313" key="2">
    <source>
        <dbReference type="EMBL" id="CAB4778788.1"/>
    </source>
</evidence>
<dbReference type="EMBL" id="CAFAAH010000006">
    <property type="protein sequence ID" value="CAB4786692.1"/>
    <property type="molecule type" value="Genomic_DNA"/>
</dbReference>
<evidence type="ECO:0000313" key="3">
    <source>
        <dbReference type="EMBL" id="CAB4786692.1"/>
    </source>
</evidence>
<dbReference type="SUPFAM" id="SSF54427">
    <property type="entry name" value="NTF2-like"/>
    <property type="match status" value="1"/>
</dbReference>
<sequence length="184" mass="21055">MSYPRAELEEMVERWLAINKECEKNLNWEPMAELYTDDATYGWNVGPNDEFMAVGKEEIKELALGSEMSGLGGWVYPYQHVLIDDVKGEIMGLWKQVAIAKRDDGSHYEVAGLGGSWFVYGGDFKWKWQRDFFDVGNATAVFMEMIKHDKLTEGMQKRLERAMAGERLPGHFGHGEAPVGLWER</sequence>
<reference evidence="1" key="1">
    <citation type="submission" date="2020-05" db="EMBL/GenBank/DDBJ databases">
        <authorList>
            <person name="Chiriac C."/>
            <person name="Salcher M."/>
            <person name="Ghai R."/>
            <person name="Kavagutti S V."/>
        </authorList>
    </citation>
    <scope>NUCLEOTIDE SEQUENCE</scope>
</reference>
<name>A0A6J6KZ27_9ZZZZ</name>
<proteinExistence type="predicted"/>
<evidence type="ECO:0000313" key="1">
    <source>
        <dbReference type="EMBL" id="CAB4653663.1"/>
    </source>
</evidence>
<gene>
    <name evidence="1" type="ORF">UFOPK2242_00554</name>
    <name evidence="2" type="ORF">UFOPK2925_00718</name>
    <name evidence="3" type="ORF">UFOPK2996_00123</name>
    <name evidence="4" type="ORF">UFOPK4071_01530</name>
</gene>
<dbReference type="InterPro" id="IPR032710">
    <property type="entry name" value="NTF2-like_dom_sf"/>
</dbReference>
<evidence type="ECO:0000313" key="4">
    <source>
        <dbReference type="EMBL" id="CAB5026280.1"/>
    </source>
</evidence>
<dbReference type="EMBL" id="CAEZWM010000050">
    <property type="protein sequence ID" value="CAB4653663.1"/>
    <property type="molecule type" value="Genomic_DNA"/>
</dbReference>
<dbReference type="EMBL" id="CAFBPF010000261">
    <property type="protein sequence ID" value="CAB5026280.1"/>
    <property type="molecule type" value="Genomic_DNA"/>
</dbReference>
<dbReference type="AlphaFoldDB" id="A0A6J6KZ27"/>
<organism evidence="1">
    <name type="scientific">freshwater metagenome</name>
    <dbReference type="NCBI Taxonomy" id="449393"/>
    <lineage>
        <taxon>unclassified sequences</taxon>
        <taxon>metagenomes</taxon>
        <taxon>ecological metagenomes</taxon>
    </lineage>
</organism>
<dbReference type="EMBL" id="CAEZZU010000091">
    <property type="protein sequence ID" value="CAB4778788.1"/>
    <property type="molecule type" value="Genomic_DNA"/>
</dbReference>